<dbReference type="InterPro" id="IPR013083">
    <property type="entry name" value="Znf_RING/FYVE/PHD"/>
</dbReference>
<feature type="compositionally biased region" description="Low complexity" evidence="5">
    <location>
        <begin position="440"/>
        <end position="453"/>
    </location>
</feature>
<accession>A0A2A6BK12</accession>
<feature type="compositionally biased region" description="Low complexity" evidence="5">
    <location>
        <begin position="590"/>
        <end position="601"/>
    </location>
</feature>
<feature type="compositionally biased region" description="Low complexity" evidence="5">
    <location>
        <begin position="12"/>
        <end position="22"/>
    </location>
</feature>
<dbReference type="Gene3D" id="3.40.30.10">
    <property type="entry name" value="Glutaredoxin"/>
    <property type="match status" value="1"/>
</dbReference>
<feature type="region of interest" description="Disordered" evidence="5">
    <location>
        <begin position="227"/>
        <end position="260"/>
    </location>
</feature>
<evidence type="ECO:0000256" key="3">
    <source>
        <dbReference type="ARBA" id="ARBA00022771"/>
    </source>
</evidence>
<feature type="region of interest" description="Disordered" evidence="5">
    <location>
        <begin position="440"/>
        <end position="486"/>
    </location>
</feature>
<reference evidence="6" key="2">
    <citation type="submission" date="2022-06" db="UniProtKB">
        <authorList>
            <consortium name="EnsemblMetazoa"/>
        </authorList>
    </citation>
    <scope>IDENTIFICATION</scope>
    <source>
        <strain evidence="6">PS312</strain>
    </source>
</reference>
<feature type="region of interest" description="Disordered" evidence="5">
    <location>
        <begin position="502"/>
        <end position="601"/>
    </location>
</feature>
<sequence>MPALDIPSSRLSSPESGASRPSSYYECESIDEVVNRIQNYNRSVRDMIVGSLGEIDDSTVINQGTSELRQPQLTFHSIHGTNVSLQKGGRLARRHESFCKGLAFSNRPIGIDENVCIKQCEVATNWSGVLRFGLTNIDPETYRNTQVPKFACPDLSSKEGYWAKALPERYSVEGNILHFYVNAEGELFYGVNGQQKGLFLMGINTTLPLWVIVDIYGNSTAVEFIDPSEHRTSRRPRASSSTVAPTLIIPPRPRTPPSVSALPAHESHVNGDLASSTSPSITFHRVVGRHITLSNGRTIASRSEDEYSHGYVFTDRPVANNEKVTIQITKVLDLYTGGLAVGLTCQDPSTLRGVELPADSSDLVNFPDMYVGIKDVANKPPVNTKLSFWVSDKAELKMQIDDRPARTLIYVDNSLQLYFYFDVYGSTQAIKLIGATPISRSRSPHAASSSRLSETIMPTHVALPPRPSRSITDLDSATGTVSIRPPLPARRDRAILDLLTGNINDEDLPPLPTPLTPSGLSYRESSPALPSRPAPTLPPASFRRPPAPPPVSSIPSLTPRFVPSIPPPTEAPPARPKPPVITPRAASPDTSTNSFMSSANSSSVTDEAEECTVCMAAAINSVIYTCGHMCMCYECALQTKSTFHQIVLAKPLKDQWELETAIQDDINVHRVMIYSKTYCPYSRRLKSLLTKYDIDDMKVVELNKEDQMSEMQDFLETLSSRRTVPQLFLNGQFVGGYDDIKQLDDDGEFEKRLMQAGAIPWRV</sequence>
<feature type="compositionally biased region" description="Polar residues" evidence="5">
    <location>
        <begin position="469"/>
        <end position="481"/>
    </location>
</feature>
<dbReference type="EnsemblMetazoa" id="PPA19584.1">
    <property type="protein sequence ID" value="PPA19584.1"/>
    <property type="gene ID" value="WBGene00109138"/>
</dbReference>
<gene>
    <name evidence="6" type="primary">WBGene00109138</name>
</gene>
<reference evidence="7" key="1">
    <citation type="journal article" date="2008" name="Nat. Genet.">
        <title>The Pristionchus pacificus genome provides a unique perspective on nematode lifestyle and parasitism.</title>
        <authorList>
            <person name="Dieterich C."/>
            <person name="Clifton S.W."/>
            <person name="Schuster L.N."/>
            <person name="Chinwalla A."/>
            <person name="Delehaunty K."/>
            <person name="Dinkelacker I."/>
            <person name="Fulton L."/>
            <person name="Fulton R."/>
            <person name="Godfrey J."/>
            <person name="Minx P."/>
            <person name="Mitreva M."/>
            <person name="Roeseler W."/>
            <person name="Tian H."/>
            <person name="Witte H."/>
            <person name="Yang S.P."/>
            <person name="Wilson R.K."/>
            <person name="Sommer R.J."/>
        </authorList>
    </citation>
    <scope>NUCLEOTIDE SEQUENCE [LARGE SCALE GENOMIC DNA]</scope>
    <source>
        <strain evidence="7">PS312</strain>
    </source>
</reference>
<dbReference type="Proteomes" id="UP000005239">
    <property type="component" value="Unassembled WGS sequence"/>
</dbReference>
<dbReference type="InterPro" id="IPR036249">
    <property type="entry name" value="Thioredoxin-like_sf"/>
</dbReference>
<protein>
    <submittedName>
        <fullName evidence="6">Uncharacterized protein</fullName>
    </submittedName>
</protein>
<evidence type="ECO:0000256" key="4">
    <source>
        <dbReference type="ARBA" id="ARBA00022833"/>
    </source>
</evidence>
<dbReference type="PROSITE" id="PS51065">
    <property type="entry name" value="NHR"/>
    <property type="match status" value="2"/>
</dbReference>
<dbReference type="InterPro" id="IPR043136">
    <property type="entry name" value="B30.2/SPRY_sf"/>
</dbReference>
<keyword evidence="1" id="KW-0479">Metal-binding</keyword>
<dbReference type="Gene3D" id="3.30.40.10">
    <property type="entry name" value="Zinc/RING finger domain, C3HC4 (zinc finger)"/>
    <property type="match status" value="1"/>
</dbReference>
<dbReference type="PRINTS" id="PR00160">
    <property type="entry name" value="GLUTAREDOXIN"/>
</dbReference>
<dbReference type="GO" id="GO:0061630">
    <property type="term" value="F:ubiquitin protein ligase activity"/>
    <property type="evidence" value="ECO:0000318"/>
    <property type="project" value="GO_Central"/>
</dbReference>
<dbReference type="InterPro" id="IPR037962">
    <property type="entry name" value="Neuralized"/>
</dbReference>
<evidence type="ECO:0000313" key="7">
    <source>
        <dbReference type="Proteomes" id="UP000005239"/>
    </source>
</evidence>
<dbReference type="SUPFAM" id="SSF52833">
    <property type="entry name" value="Thioredoxin-like"/>
    <property type="match status" value="1"/>
</dbReference>
<keyword evidence="7" id="KW-1185">Reference proteome</keyword>
<dbReference type="AlphaFoldDB" id="A0A2A6BK12"/>
<dbReference type="CDD" id="cd03419">
    <property type="entry name" value="GRX_GRXh_1_2_like"/>
    <property type="match status" value="1"/>
</dbReference>
<dbReference type="PANTHER" id="PTHR12429">
    <property type="entry name" value="NEURALIZED"/>
    <property type="match status" value="1"/>
</dbReference>
<dbReference type="InterPro" id="IPR006573">
    <property type="entry name" value="NHR_dom"/>
</dbReference>
<dbReference type="Pfam" id="PF13920">
    <property type="entry name" value="zf-C3HC4_3"/>
    <property type="match status" value="1"/>
</dbReference>
<dbReference type="FunFam" id="2.60.120.920:FF:000005">
    <property type="entry name" value="Putative E3 ubiquitin-protein ligase NEURL1B"/>
    <property type="match status" value="2"/>
</dbReference>
<dbReference type="InterPro" id="IPR002109">
    <property type="entry name" value="Glutaredoxin"/>
</dbReference>
<evidence type="ECO:0000256" key="1">
    <source>
        <dbReference type="ARBA" id="ARBA00022723"/>
    </source>
</evidence>
<accession>A0A8R1YD01</accession>
<dbReference type="PROSITE" id="PS51354">
    <property type="entry name" value="GLUTAREDOXIN_2"/>
    <property type="match status" value="1"/>
</dbReference>
<dbReference type="Pfam" id="PF00462">
    <property type="entry name" value="Glutaredoxin"/>
    <property type="match status" value="1"/>
</dbReference>
<dbReference type="InterPro" id="IPR011899">
    <property type="entry name" value="Glutaredoxin_euk/vir"/>
</dbReference>
<feature type="compositionally biased region" description="Pro residues" evidence="5">
    <location>
        <begin position="564"/>
        <end position="581"/>
    </location>
</feature>
<keyword evidence="3" id="KW-0863">Zinc-finger</keyword>
<name>A0A2A6BK12_PRIPA</name>
<feature type="region of interest" description="Disordered" evidence="5">
    <location>
        <begin position="1"/>
        <end position="22"/>
    </location>
</feature>
<proteinExistence type="predicted"/>
<keyword evidence="4" id="KW-0862">Zinc</keyword>
<dbReference type="SMART" id="SM00588">
    <property type="entry name" value="NEUZ"/>
    <property type="match status" value="2"/>
</dbReference>
<dbReference type="Gene3D" id="2.60.120.920">
    <property type="match status" value="2"/>
</dbReference>
<dbReference type="Pfam" id="PF07177">
    <property type="entry name" value="Neuralized"/>
    <property type="match status" value="2"/>
</dbReference>
<feature type="compositionally biased region" description="Low complexity" evidence="5">
    <location>
        <begin position="238"/>
        <end position="247"/>
    </location>
</feature>
<evidence type="ECO:0000256" key="5">
    <source>
        <dbReference type="SAM" id="MobiDB-lite"/>
    </source>
</evidence>
<dbReference type="NCBIfam" id="TIGR02180">
    <property type="entry name" value="GRX_euk"/>
    <property type="match status" value="1"/>
</dbReference>
<dbReference type="InterPro" id="IPR014025">
    <property type="entry name" value="Glutaredoxin_subgr"/>
</dbReference>
<dbReference type="GO" id="GO:0008270">
    <property type="term" value="F:zinc ion binding"/>
    <property type="evidence" value="ECO:0007669"/>
    <property type="project" value="UniProtKB-KW"/>
</dbReference>
<dbReference type="PANTHER" id="PTHR12429:SF6">
    <property type="entry name" value="PROTEIN NEURALIZED"/>
    <property type="match status" value="1"/>
</dbReference>
<organism evidence="6 7">
    <name type="scientific">Pristionchus pacificus</name>
    <name type="common">Parasitic nematode worm</name>
    <dbReference type="NCBI Taxonomy" id="54126"/>
    <lineage>
        <taxon>Eukaryota</taxon>
        <taxon>Metazoa</taxon>
        <taxon>Ecdysozoa</taxon>
        <taxon>Nematoda</taxon>
        <taxon>Chromadorea</taxon>
        <taxon>Rhabditida</taxon>
        <taxon>Rhabditina</taxon>
        <taxon>Diplogasteromorpha</taxon>
        <taxon>Diplogasteroidea</taxon>
        <taxon>Neodiplogasteridae</taxon>
        <taxon>Pristionchus</taxon>
    </lineage>
</organism>
<evidence type="ECO:0000256" key="2">
    <source>
        <dbReference type="ARBA" id="ARBA00022737"/>
    </source>
</evidence>
<keyword evidence="2" id="KW-0677">Repeat</keyword>
<evidence type="ECO:0000313" key="6">
    <source>
        <dbReference type="EnsemblMetazoa" id="PPA19584.1"/>
    </source>
</evidence>